<dbReference type="GO" id="GO:0004252">
    <property type="term" value="F:serine-type endopeptidase activity"/>
    <property type="evidence" value="ECO:0007669"/>
    <property type="project" value="UniProtKB-UniRule"/>
</dbReference>
<dbReference type="PROSITE" id="PS51892">
    <property type="entry name" value="SUBTILASE"/>
    <property type="match status" value="1"/>
</dbReference>
<dbReference type="RefSeq" id="WP_182614393.1">
    <property type="nucleotide sequence ID" value="NZ_BAAATF010000002.1"/>
</dbReference>
<dbReference type="EMBL" id="JACGWV010000001">
    <property type="protein sequence ID" value="MBA8806704.1"/>
    <property type="molecule type" value="Genomic_DNA"/>
</dbReference>
<evidence type="ECO:0000256" key="4">
    <source>
        <dbReference type="ARBA" id="ARBA00022825"/>
    </source>
</evidence>
<feature type="compositionally biased region" description="Low complexity" evidence="8">
    <location>
        <begin position="159"/>
        <end position="168"/>
    </location>
</feature>
<keyword evidence="4 6" id="KW-0720">Serine protease</keyword>
<feature type="compositionally biased region" description="Polar residues" evidence="8">
    <location>
        <begin position="30"/>
        <end position="39"/>
    </location>
</feature>
<dbReference type="InterPro" id="IPR050131">
    <property type="entry name" value="Peptidase_S8_subtilisin-like"/>
</dbReference>
<accession>A0A7W3J5T5</accession>
<comment type="similarity">
    <text evidence="1 6 7">Belongs to the peptidase S8 family.</text>
</comment>
<dbReference type="Gene3D" id="3.40.50.200">
    <property type="entry name" value="Peptidase S8/S53 domain"/>
    <property type="match status" value="1"/>
</dbReference>
<gene>
    <name evidence="11" type="ORF">FHX71_000646</name>
</gene>
<protein>
    <submittedName>
        <fullName evidence="11">Subtilisin family serine protease</fullName>
    </submittedName>
</protein>
<dbReference type="PANTHER" id="PTHR43806">
    <property type="entry name" value="PEPTIDASE S8"/>
    <property type="match status" value="1"/>
</dbReference>
<feature type="region of interest" description="Disordered" evidence="8">
    <location>
        <begin position="28"/>
        <end position="53"/>
    </location>
</feature>
<reference evidence="11 12" key="1">
    <citation type="submission" date="2020-07" db="EMBL/GenBank/DDBJ databases">
        <title>Sequencing the genomes of 1000 actinobacteria strains.</title>
        <authorList>
            <person name="Klenk H.-P."/>
        </authorList>
    </citation>
    <scope>NUCLEOTIDE SEQUENCE [LARGE SCALE GENOMIC DNA]</scope>
    <source>
        <strain evidence="11 12">DSM 44121</strain>
    </source>
</reference>
<evidence type="ECO:0000256" key="6">
    <source>
        <dbReference type="PROSITE-ProRule" id="PRU01240"/>
    </source>
</evidence>
<proteinExistence type="inferred from homology"/>
<sequence length="1165" mass="118980">MRKRASAAAVALAIALGGGTWATAAVPQDTPAQQDSPAQQDLKARPAAAGQGSTATVTLLTGDVVTVGTTADGTPDPTTATVRPGEGREHMAFFQRREGDHLYVIPRDVARLVPGRLDRALFDVTGLVEAGYDDASRDSLPVIVQSAAAAPAVSNGAVADGAAEDGAGSPDTAAKDTGARSAAPAEQDWAASGITPDRDLESLGAVADVLPKGRAAKLLDALAPVEAPGKTPGKAQEKRAKRPAGTDAVGYVWLDQPVRASDADSMPQIGAPVAWDAGYTGDGVTVAVLDSGIDATHPDLDDVVAGERDFTGTGGVTDGAGHGTHVASIVAGSGEASDGVNQGVAPDADLLVGKVLDDDGFGEMSGVIEGMEWAAAEGADVVNLSLGSLFFDVPSPDAMAVDELSAQYGTLFVVAAGNDGDFGYGTVGSPGIAASALTVGAVDDADTVTSYSSRGGFEPGLLKPDVVAPGDGIIAALAAGTGAGEPVDDLYTALSGTSMATPHVAGAAAVLKQAWPDLDGQALKAALMGSAEPTGADVWSEGAGRITIPGAVAQDVTASPASLSLGTFTWPHDGETASGTLTYANAGADDVTLTLAAEVADAEGTAVPGALTLSASSVVVPAGGTAEVDVTAHDGPGAIGAVGGNVVATSADGTDVRTPVGWAKEREYVDLTVRAVDREGEPVTADTWGAAIKLDAEDGELFGTDLFFEDGVATARVVPGVYSTVAFIETFDDDGAVTDALFLGGGEVDATADAEVLLDGTTAREATTSTQRPADLASLGLSVETEDSAELVYASVNVKYGPETDLALTPVPAATHGDYDTIVQATLLAPTAGDEAAAYRYDLAHHSEGVEVPALRGDRRTTVAVDTTYGASVGDTHLAERMYWEPGTIVAGGAVEAVPVGTRRTEYLTALPGEWYLGSEIQEDGVGVVLAEAERHVWSEPGRARQGLAAGVLAPAVSSITPVEHWDDRLSLAPTDRADDDGGVLWGSDVALRLRVWQDGELVDDEPEPYSFPTVPEGGADYRMLLESTPDDPAYRLATSVTGEWRFHARSDAAANAHPPLLDTSWDVRGLDPSGSAPRNTRVRVTAVHQDDAYDTSAVEDVRLWWSADDGGTWHRAKATRAGDGVYDAAVRAPRGADHVSLRVEARDAAGGSVKKTVIRAYTLG</sequence>
<feature type="active site" description="Charge relay system" evidence="5 6">
    <location>
        <position position="290"/>
    </location>
</feature>
<evidence type="ECO:0000256" key="1">
    <source>
        <dbReference type="ARBA" id="ARBA00011073"/>
    </source>
</evidence>
<dbReference type="PRINTS" id="PR00723">
    <property type="entry name" value="SUBTILISIN"/>
</dbReference>
<dbReference type="PROSITE" id="PS00137">
    <property type="entry name" value="SUBTILASE_HIS"/>
    <property type="match status" value="1"/>
</dbReference>
<dbReference type="Pfam" id="PF00082">
    <property type="entry name" value="Peptidase_S8"/>
    <property type="match status" value="1"/>
</dbReference>
<evidence type="ECO:0000256" key="8">
    <source>
        <dbReference type="SAM" id="MobiDB-lite"/>
    </source>
</evidence>
<evidence type="ECO:0000256" key="7">
    <source>
        <dbReference type="RuleBase" id="RU003355"/>
    </source>
</evidence>
<feature type="domain" description="Peptidase S8/S53" evidence="10">
    <location>
        <begin position="281"/>
        <end position="536"/>
    </location>
</feature>
<evidence type="ECO:0000313" key="12">
    <source>
        <dbReference type="Proteomes" id="UP000540568"/>
    </source>
</evidence>
<dbReference type="AlphaFoldDB" id="A0A7W3J5T5"/>
<name>A0A7W3J5T5_9MICO</name>
<keyword evidence="2 6" id="KW-0645">Protease</keyword>
<keyword evidence="3 6" id="KW-0378">Hydrolase</keyword>
<dbReference type="PROSITE" id="PS00136">
    <property type="entry name" value="SUBTILASE_ASP"/>
    <property type="match status" value="1"/>
</dbReference>
<dbReference type="Proteomes" id="UP000540568">
    <property type="component" value="Unassembled WGS sequence"/>
</dbReference>
<keyword evidence="9" id="KW-0732">Signal</keyword>
<evidence type="ECO:0000256" key="9">
    <source>
        <dbReference type="SAM" id="SignalP"/>
    </source>
</evidence>
<dbReference type="InterPro" id="IPR015500">
    <property type="entry name" value="Peptidase_S8_subtilisin-rel"/>
</dbReference>
<evidence type="ECO:0000313" key="11">
    <source>
        <dbReference type="EMBL" id="MBA8806704.1"/>
    </source>
</evidence>
<evidence type="ECO:0000259" key="10">
    <source>
        <dbReference type="Pfam" id="PF00082"/>
    </source>
</evidence>
<comment type="caution">
    <text evidence="11">The sequence shown here is derived from an EMBL/GenBank/DDBJ whole genome shotgun (WGS) entry which is preliminary data.</text>
</comment>
<dbReference type="InterPro" id="IPR036852">
    <property type="entry name" value="Peptidase_S8/S53_dom_sf"/>
</dbReference>
<feature type="signal peptide" evidence="9">
    <location>
        <begin position="1"/>
        <end position="24"/>
    </location>
</feature>
<evidence type="ECO:0000256" key="3">
    <source>
        <dbReference type="ARBA" id="ARBA00022801"/>
    </source>
</evidence>
<evidence type="ECO:0000256" key="5">
    <source>
        <dbReference type="PIRSR" id="PIRSR615500-1"/>
    </source>
</evidence>
<feature type="active site" description="Charge relay system" evidence="5 6">
    <location>
        <position position="322"/>
    </location>
</feature>
<dbReference type="InterPro" id="IPR022398">
    <property type="entry name" value="Peptidase_S8_His-AS"/>
</dbReference>
<evidence type="ECO:0000256" key="2">
    <source>
        <dbReference type="ARBA" id="ARBA00022670"/>
    </source>
</evidence>
<organism evidence="11 12">
    <name type="scientific">Promicromonospora sukumoe</name>
    <dbReference type="NCBI Taxonomy" id="88382"/>
    <lineage>
        <taxon>Bacteria</taxon>
        <taxon>Bacillati</taxon>
        <taxon>Actinomycetota</taxon>
        <taxon>Actinomycetes</taxon>
        <taxon>Micrococcales</taxon>
        <taxon>Promicromonosporaceae</taxon>
        <taxon>Promicromonospora</taxon>
    </lineage>
</organism>
<dbReference type="PROSITE" id="PS00138">
    <property type="entry name" value="SUBTILASE_SER"/>
    <property type="match status" value="1"/>
</dbReference>
<dbReference type="InterPro" id="IPR023828">
    <property type="entry name" value="Peptidase_S8_Ser-AS"/>
</dbReference>
<dbReference type="PANTHER" id="PTHR43806:SF65">
    <property type="entry name" value="SERINE PROTEASE APRX"/>
    <property type="match status" value="1"/>
</dbReference>
<feature type="chain" id="PRO_5031048091" evidence="9">
    <location>
        <begin position="25"/>
        <end position="1165"/>
    </location>
</feature>
<keyword evidence="12" id="KW-1185">Reference proteome</keyword>
<feature type="active site" description="Charge relay system" evidence="5 6">
    <location>
        <position position="498"/>
    </location>
</feature>
<dbReference type="InterPro" id="IPR023827">
    <property type="entry name" value="Peptidase_S8_Asp-AS"/>
</dbReference>
<dbReference type="InterPro" id="IPR000209">
    <property type="entry name" value="Peptidase_S8/S53_dom"/>
</dbReference>
<dbReference type="SUPFAM" id="SSF52743">
    <property type="entry name" value="Subtilisin-like"/>
    <property type="match status" value="1"/>
</dbReference>
<feature type="region of interest" description="Disordered" evidence="8">
    <location>
        <begin position="159"/>
        <end position="196"/>
    </location>
</feature>
<dbReference type="GO" id="GO:0006508">
    <property type="term" value="P:proteolysis"/>
    <property type="evidence" value="ECO:0007669"/>
    <property type="project" value="UniProtKB-KW"/>
</dbReference>